<evidence type="ECO:0000313" key="2">
    <source>
        <dbReference type="EMBL" id="CAI9962731.1"/>
    </source>
</evidence>
<keyword evidence="4" id="KW-1185">Reference proteome</keyword>
<evidence type="ECO:0000313" key="3">
    <source>
        <dbReference type="EMBL" id="CAL6030058.1"/>
    </source>
</evidence>
<name>A0AA86QN67_9EUKA</name>
<keyword evidence="1" id="KW-0175">Coiled coil</keyword>
<comment type="caution">
    <text evidence="2">The sequence shown here is derived from an EMBL/GenBank/DDBJ whole genome shotgun (WGS) entry which is preliminary data.</text>
</comment>
<reference evidence="2" key="1">
    <citation type="submission" date="2023-06" db="EMBL/GenBank/DDBJ databases">
        <authorList>
            <person name="Kurt Z."/>
        </authorList>
    </citation>
    <scope>NUCLEOTIDE SEQUENCE</scope>
</reference>
<evidence type="ECO:0000313" key="4">
    <source>
        <dbReference type="Proteomes" id="UP001642409"/>
    </source>
</evidence>
<protein>
    <submittedName>
        <fullName evidence="2">Uncharacterized protein</fullName>
    </submittedName>
</protein>
<evidence type="ECO:0000256" key="1">
    <source>
        <dbReference type="SAM" id="Coils"/>
    </source>
</evidence>
<accession>A0AA86QN67</accession>
<proteinExistence type="predicted"/>
<dbReference type="EMBL" id="CAXDID020000113">
    <property type="protein sequence ID" value="CAL6030058.1"/>
    <property type="molecule type" value="Genomic_DNA"/>
</dbReference>
<feature type="coiled-coil region" evidence="1">
    <location>
        <begin position="435"/>
        <end position="465"/>
    </location>
</feature>
<reference evidence="3 4" key="2">
    <citation type="submission" date="2024-07" db="EMBL/GenBank/DDBJ databases">
        <authorList>
            <person name="Akdeniz Z."/>
        </authorList>
    </citation>
    <scope>NUCLEOTIDE SEQUENCE [LARGE SCALE GENOMIC DNA]</scope>
</reference>
<organism evidence="2">
    <name type="scientific">Hexamita inflata</name>
    <dbReference type="NCBI Taxonomy" id="28002"/>
    <lineage>
        <taxon>Eukaryota</taxon>
        <taxon>Metamonada</taxon>
        <taxon>Diplomonadida</taxon>
        <taxon>Hexamitidae</taxon>
        <taxon>Hexamitinae</taxon>
        <taxon>Hexamita</taxon>
    </lineage>
</organism>
<dbReference type="Proteomes" id="UP001642409">
    <property type="component" value="Unassembled WGS sequence"/>
</dbReference>
<dbReference type="EMBL" id="CATOUU010000959">
    <property type="protein sequence ID" value="CAI9962731.1"/>
    <property type="molecule type" value="Genomic_DNA"/>
</dbReference>
<gene>
    <name evidence="3" type="ORF">HINF_LOCUS32935</name>
    <name evidence="2" type="ORF">HINF_LOCUS50376</name>
</gene>
<sequence>MNSIVNISLQFKVVKGALLCTICDVTVTSSTMIFVASGQQLSGLLIESKQLIQITFSLIQYKFVSTQSSGIVNIINSKVINFNIIESKISGYNFYITNTTGYISGTVTFNMQVYITNLEVCVINTTKFGMVSQNIIIDQIGTESLQCVDFCGSLILAYGLCVDQFNYSQINNDVYQCLYPFEYSTNQCICTEGYLLNDTKCLNIVNELTNIQSSIIQGNQIISDIQQNVFQLEQTQIEMYKNINQYIQDNVSVLDKRIVDNMTIQNQKILTEDNKLLQKIIDNSSVLENRILSNASEIYQKIADNITILNNKLSQAIIGNFTALDKRIQDNITSINQSILSGYNILLQNIIDNTTRLDQRIFQNVSNLNSLISNTTVKLTQNIQDNTTNLDKRIAENITNIYSTISSGNSKLLQNIVDNSTTLDNMIFNNITSLNKTLLDNVATIESLILNLQEQIDLLQNKQDKLPLEMLDNMFHQDNYEATELWIVCGQPAFVQTFDITSVTNTIIASNFTNGSVFGSLINVQSAFIDIQGGVYTSVVQPLFAAQNQFYNIKVQVGTQIVGSGQILSGNKAIIINQLCVLSKVGTIININSMLQLNILQTQSINTNIKDMKINLDVEASTGNLGLIGSLTGQMNIINYQVSGTYETQGSMSLGASTLSSSKVMVKYVNFAPTSYVYGNQSSYLFRIVSSSNIEISRSALSIGEEANKQNLGQITSTNSLYQQFGGLVAQMTSSNLIVAEITYISYFTCSTDYMMKSGLLLGMTNSASSLISFNKICVSTVIDANSTFVGFGIIGIVNGNITIQQGNINFYISSLSVTNFGVIGNVTSSSQISSILDLQLTYQIYCTSGGIVSALVGQIQSQTSKFLKIQLNNSITNSTGVFGGFIAVTKSSVSITDCIIQNISILTTGNSGAVTGQSSINMIIYNIIILNCQINSSSYVGGIVGSSDSDIILENGISSNHQFVSGQNLGGFIGIVSVGRCITTLNANSSDMLIVSLTTCSAGTIIGLTQANNTISNSYTTNINISNVNGGQGSGSIVGYSIINATIINCHSENIIIDSICAGTGGIIGQSNLSFIMNCFVINARIMATTPTGGIAGIFNNISSIISCQFNNNSIEAASNVGGIVSISRIFVLIRNSSTLNCNLTSDNSVVGGIISTGNQVIVEWCFVNYINTLSGAQSGGILGISSQQGVISIQFVTVQNSHLQCKNGNSVGSVIGIAYVDATINGANMQNNSLQTVLGAYGAGGVVGYSISTIQIINCMVDKLFILSEANGSAGIMGQSNITTIINCSVSNVIINSSRQIGGIVGYQISNTTVLDSQMLLQNVSVHNVSMTSPAYIGGLIGFYDSVQDLVITSSSVFQIQIFSPKAGMVFGKSLSGNYSVVDSGSDGENKINGVLVQNCANFLAVAGSRGC</sequence>